<dbReference type="Proteomes" id="UP000646579">
    <property type="component" value="Unassembled WGS sequence"/>
</dbReference>
<dbReference type="CDD" id="cd06102">
    <property type="entry name" value="citrate_synt_like_2"/>
    <property type="match status" value="1"/>
</dbReference>
<dbReference type="SUPFAM" id="SSF48256">
    <property type="entry name" value="Citrate synthase"/>
    <property type="match status" value="1"/>
</dbReference>
<sequence>MQWLTREQALAILGTKPQSLYASVSRGRIRTRVDEADTRRSLYAAADVERLASRARGRRSANTIAAQTMRWGDPVLTSSISTVEGGRLFYRGRDAARLAVDTPFEDVIALLWGTQLTKLPSPRRSETAAFGSTVAMQYLATCALNDVPSLGRSTQSLQLEAESLLANTLNAFFGYDGGAVHLELAERWSCPQAAETLRKTLVLLAEHELNASTFAARVAASTGAPLSACLLSGLSTLTGPLHGGAWHAVALLLRDAEMSGADAALRSILAQGQRLPAFGHPLYPDGDIRAAVLLDALELPPYLRDVLEMGETLTGEKPNIDFALTAVSVIHRLPPGAPFMLFSMARCVGWLAHAIEQSETGGLIRPRTEYAGPGLET</sequence>
<proteinExistence type="inferred from homology"/>
<dbReference type="Gene3D" id="1.10.580.10">
    <property type="entry name" value="Citrate Synthase, domain 1"/>
    <property type="match status" value="2"/>
</dbReference>
<dbReference type="PRINTS" id="PR00143">
    <property type="entry name" value="CITRTSNTHASE"/>
</dbReference>
<evidence type="ECO:0000256" key="1">
    <source>
        <dbReference type="ARBA" id="ARBA00010566"/>
    </source>
</evidence>
<dbReference type="Pfam" id="PF00285">
    <property type="entry name" value="Citrate_synt"/>
    <property type="match status" value="1"/>
</dbReference>
<dbReference type="GO" id="GO:0006099">
    <property type="term" value="P:tricarboxylic acid cycle"/>
    <property type="evidence" value="ECO:0007669"/>
    <property type="project" value="TreeGrafter"/>
</dbReference>
<reference evidence="3" key="1">
    <citation type="journal article" date="2014" name="Int. J. Syst. Evol. Microbiol.">
        <title>Complete genome sequence of Corynebacterium casei LMG S-19264T (=DSM 44701T), isolated from a smear-ripened cheese.</title>
        <authorList>
            <consortium name="US DOE Joint Genome Institute (JGI-PGF)"/>
            <person name="Walter F."/>
            <person name="Albersmeier A."/>
            <person name="Kalinowski J."/>
            <person name="Ruckert C."/>
        </authorList>
    </citation>
    <scope>NUCLEOTIDE SEQUENCE</scope>
    <source>
        <strain evidence="3">KCTC 32437</strain>
    </source>
</reference>
<dbReference type="GO" id="GO:0005975">
    <property type="term" value="P:carbohydrate metabolic process"/>
    <property type="evidence" value="ECO:0007669"/>
    <property type="project" value="TreeGrafter"/>
</dbReference>
<comment type="similarity">
    <text evidence="1">Belongs to the citrate synthase family.</text>
</comment>
<protein>
    <submittedName>
        <fullName evidence="3">Citrate synthase</fullName>
    </submittedName>
</protein>
<dbReference type="RefSeq" id="WP_189427103.1">
    <property type="nucleotide sequence ID" value="NZ_BMZE01000004.1"/>
</dbReference>
<gene>
    <name evidence="3" type="ORF">GCM10007989_35240</name>
</gene>
<evidence type="ECO:0000256" key="2">
    <source>
        <dbReference type="ARBA" id="ARBA00022679"/>
    </source>
</evidence>
<dbReference type="GO" id="GO:0046912">
    <property type="term" value="F:acyltransferase activity, acyl groups converted into alkyl on transfer"/>
    <property type="evidence" value="ECO:0007669"/>
    <property type="project" value="InterPro"/>
</dbReference>
<dbReference type="EMBL" id="BMZE01000004">
    <property type="protein sequence ID" value="GHA36116.1"/>
    <property type="molecule type" value="Genomic_DNA"/>
</dbReference>
<reference evidence="3" key="2">
    <citation type="submission" date="2020-09" db="EMBL/GenBank/DDBJ databases">
        <authorList>
            <person name="Sun Q."/>
            <person name="Kim S."/>
        </authorList>
    </citation>
    <scope>NUCLEOTIDE SEQUENCE</scope>
    <source>
        <strain evidence="3">KCTC 32437</strain>
    </source>
</reference>
<dbReference type="PANTHER" id="PTHR11739:SF4">
    <property type="entry name" value="CITRATE SYNTHASE, PEROXISOMAL"/>
    <property type="match status" value="1"/>
</dbReference>
<dbReference type="InterPro" id="IPR036969">
    <property type="entry name" value="Citrate_synthase_sf"/>
</dbReference>
<comment type="caution">
    <text evidence="3">The sequence shown here is derived from an EMBL/GenBank/DDBJ whole genome shotgun (WGS) entry which is preliminary data.</text>
</comment>
<evidence type="ECO:0000313" key="4">
    <source>
        <dbReference type="Proteomes" id="UP000646579"/>
    </source>
</evidence>
<dbReference type="PANTHER" id="PTHR11739">
    <property type="entry name" value="CITRATE SYNTHASE"/>
    <property type="match status" value="1"/>
</dbReference>
<evidence type="ECO:0000313" key="3">
    <source>
        <dbReference type="EMBL" id="GHA36116.1"/>
    </source>
</evidence>
<organism evidence="3 4">
    <name type="scientific">Devosia pacifica</name>
    <dbReference type="NCBI Taxonomy" id="1335967"/>
    <lineage>
        <taxon>Bacteria</taxon>
        <taxon>Pseudomonadati</taxon>
        <taxon>Pseudomonadota</taxon>
        <taxon>Alphaproteobacteria</taxon>
        <taxon>Hyphomicrobiales</taxon>
        <taxon>Devosiaceae</taxon>
        <taxon>Devosia</taxon>
    </lineage>
</organism>
<dbReference type="GO" id="GO:0005829">
    <property type="term" value="C:cytosol"/>
    <property type="evidence" value="ECO:0007669"/>
    <property type="project" value="TreeGrafter"/>
</dbReference>
<name>A0A918SDU6_9HYPH</name>
<keyword evidence="2" id="KW-0808">Transferase</keyword>
<dbReference type="AlphaFoldDB" id="A0A918SDU6"/>
<accession>A0A918SDU6</accession>
<dbReference type="InterPro" id="IPR016142">
    <property type="entry name" value="Citrate_synth-like_lrg_a-sub"/>
</dbReference>
<dbReference type="InterPro" id="IPR002020">
    <property type="entry name" value="Citrate_synthase"/>
</dbReference>
<keyword evidence="4" id="KW-1185">Reference proteome</keyword>